<dbReference type="GO" id="GO:0046872">
    <property type="term" value="F:metal ion binding"/>
    <property type="evidence" value="ECO:0007669"/>
    <property type="project" value="UniProtKB-KW"/>
</dbReference>
<dbReference type="Gene3D" id="3.30.1120.10">
    <property type="match status" value="1"/>
</dbReference>
<accession>A0A1P8WR77</accession>
<dbReference type="InterPro" id="IPR000917">
    <property type="entry name" value="Sulfatase_N"/>
</dbReference>
<reference evidence="8 9" key="1">
    <citation type="journal article" date="2016" name="Front. Microbiol.">
        <title>Fuerstia marisgermanicae gen. nov., sp. nov., an Unusual Member of the Phylum Planctomycetes from the German Wadden Sea.</title>
        <authorList>
            <person name="Kohn T."/>
            <person name="Heuer A."/>
            <person name="Jogler M."/>
            <person name="Vollmers J."/>
            <person name="Boedeker C."/>
            <person name="Bunk B."/>
            <person name="Rast P."/>
            <person name="Borchert D."/>
            <person name="Glockner I."/>
            <person name="Freese H.M."/>
            <person name="Klenk H.P."/>
            <person name="Overmann J."/>
            <person name="Kaster A.K."/>
            <person name="Rohde M."/>
            <person name="Wiegand S."/>
            <person name="Jogler C."/>
        </authorList>
    </citation>
    <scope>NUCLEOTIDE SEQUENCE [LARGE SCALE GENOMIC DNA]</scope>
    <source>
        <strain evidence="8 9">NH11</strain>
    </source>
</reference>
<keyword evidence="6" id="KW-0732">Signal</keyword>
<dbReference type="FunFam" id="3.30.1120.10:FF:000008">
    <property type="entry name" value="Arylsulfatase"/>
    <property type="match status" value="1"/>
</dbReference>
<dbReference type="Proteomes" id="UP000187735">
    <property type="component" value="Chromosome"/>
</dbReference>
<evidence type="ECO:0000256" key="4">
    <source>
        <dbReference type="ARBA" id="ARBA00022837"/>
    </source>
</evidence>
<dbReference type="RefSeq" id="WP_218922339.1">
    <property type="nucleotide sequence ID" value="NZ_CP017641.1"/>
</dbReference>
<keyword evidence="3 8" id="KW-0378">Hydrolase</keyword>
<dbReference type="PANTHER" id="PTHR42693:SF53">
    <property type="entry name" value="ENDO-4-O-SULFATASE"/>
    <property type="match status" value="1"/>
</dbReference>
<dbReference type="AlphaFoldDB" id="A0A1P8WR77"/>
<dbReference type="CDD" id="cd16025">
    <property type="entry name" value="PAS_like"/>
    <property type="match status" value="1"/>
</dbReference>
<dbReference type="PROSITE" id="PS00149">
    <property type="entry name" value="SULFATASE_2"/>
    <property type="match status" value="1"/>
</dbReference>
<dbReference type="EMBL" id="CP017641">
    <property type="protein sequence ID" value="APZ96570.1"/>
    <property type="molecule type" value="Genomic_DNA"/>
</dbReference>
<gene>
    <name evidence="8" type="primary">atsA_45</name>
    <name evidence="8" type="ORF">Fuma_06240</name>
</gene>
<keyword evidence="9" id="KW-1185">Reference proteome</keyword>
<dbReference type="KEGG" id="fmr:Fuma_06240"/>
<proteinExistence type="inferred from homology"/>
<comment type="similarity">
    <text evidence="1">Belongs to the sulfatase family.</text>
</comment>
<dbReference type="Pfam" id="PF00884">
    <property type="entry name" value="Sulfatase"/>
    <property type="match status" value="1"/>
</dbReference>
<feature type="compositionally biased region" description="Basic residues" evidence="5">
    <location>
        <begin position="523"/>
        <end position="539"/>
    </location>
</feature>
<protein>
    <submittedName>
        <fullName evidence="8">Arylsulfatase</fullName>
        <ecNumber evidence="8">3.1.6.1</ecNumber>
    </submittedName>
</protein>
<feature type="region of interest" description="Disordered" evidence="5">
    <location>
        <begin position="520"/>
        <end position="539"/>
    </location>
</feature>
<organism evidence="8 9">
    <name type="scientific">Fuerstiella marisgermanici</name>
    <dbReference type="NCBI Taxonomy" id="1891926"/>
    <lineage>
        <taxon>Bacteria</taxon>
        <taxon>Pseudomonadati</taxon>
        <taxon>Planctomycetota</taxon>
        <taxon>Planctomycetia</taxon>
        <taxon>Planctomycetales</taxon>
        <taxon>Planctomycetaceae</taxon>
        <taxon>Fuerstiella</taxon>
    </lineage>
</organism>
<keyword evidence="2" id="KW-0479">Metal-binding</keyword>
<evidence type="ECO:0000256" key="6">
    <source>
        <dbReference type="SAM" id="SignalP"/>
    </source>
</evidence>
<evidence type="ECO:0000256" key="1">
    <source>
        <dbReference type="ARBA" id="ARBA00008779"/>
    </source>
</evidence>
<evidence type="ECO:0000313" key="8">
    <source>
        <dbReference type="EMBL" id="APZ96570.1"/>
    </source>
</evidence>
<evidence type="ECO:0000259" key="7">
    <source>
        <dbReference type="Pfam" id="PF00884"/>
    </source>
</evidence>
<dbReference type="PANTHER" id="PTHR42693">
    <property type="entry name" value="ARYLSULFATASE FAMILY MEMBER"/>
    <property type="match status" value="1"/>
</dbReference>
<feature type="domain" description="Sulfatase N-terminal" evidence="7">
    <location>
        <begin position="29"/>
        <end position="417"/>
    </location>
</feature>
<dbReference type="FunFam" id="3.40.720.10:FF:000047">
    <property type="entry name" value="Arylsulfatase"/>
    <property type="match status" value="1"/>
</dbReference>
<dbReference type="GO" id="GO:0004065">
    <property type="term" value="F:arylsulfatase activity"/>
    <property type="evidence" value="ECO:0007669"/>
    <property type="project" value="UniProtKB-EC"/>
</dbReference>
<dbReference type="InterPro" id="IPR024607">
    <property type="entry name" value="Sulfatase_CS"/>
</dbReference>
<evidence type="ECO:0000256" key="2">
    <source>
        <dbReference type="ARBA" id="ARBA00022723"/>
    </source>
</evidence>
<dbReference type="SUPFAM" id="SSF53649">
    <property type="entry name" value="Alkaline phosphatase-like"/>
    <property type="match status" value="1"/>
</dbReference>
<dbReference type="InterPro" id="IPR017850">
    <property type="entry name" value="Alkaline_phosphatase_core_sf"/>
</dbReference>
<dbReference type="Gene3D" id="3.40.720.10">
    <property type="entry name" value="Alkaline Phosphatase, subunit A"/>
    <property type="match status" value="1"/>
</dbReference>
<dbReference type="InterPro" id="IPR050738">
    <property type="entry name" value="Sulfatase"/>
</dbReference>
<keyword evidence="4" id="KW-0106">Calcium</keyword>
<evidence type="ECO:0000256" key="3">
    <source>
        <dbReference type="ARBA" id="ARBA00022801"/>
    </source>
</evidence>
<feature type="signal peptide" evidence="6">
    <location>
        <begin position="1"/>
        <end position="24"/>
    </location>
</feature>
<sequence precursor="true">MNRNLFTPVLALACLLLYSQSSRAAAPKPNIVVILVDDMGFSDIGCYGSEIPTPHLDKLAADGLRFTQFYNTGRCCPTRATLLTGLYAHQTGIGHMNGDYGKPGYKGFLNDRCVTLGDVARSAGYRTAASGKWHVGSKERAMWPRARGFDRFYGVPEGGGFYFQVKPGRTIVLDDDVIHSVDKPLPEGWYSTDAWTEHGLKFIDEAVAAEKPFLLYLAHNAPHFPLQATKEDIDKFRGKYMDGWEQLSALRHRRQIEMGLVDEMWAKAGRPPKVAAWDSLASADKRRFDHLMAAYAACVHRMDRSIGDLVAGLKAKGQFENTLILFMSDNGGCAESGPNGKDIGDPTTPDSNWFCGESWAWMQDTPFRKYKHYNHEGGIATPLIAHWPDGIVARGEWRKQPTHLIDVMATVVDLTGATYPSQHNGKNIRPMEGTSLRPAFAGDSLERDALYWEHEGNAAVRKGDWKLVRLGSKGAWELYNMAKDRTEQNDLAMEQPERVQDLSALWQNWADRCNVAPDGLPLRKQKLRKKKKKRPVAPK</sequence>
<feature type="chain" id="PRO_5013337980" evidence="6">
    <location>
        <begin position="25"/>
        <end position="539"/>
    </location>
</feature>
<name>A0A1P8WR77_9PLAN</name>
<evidence type="ECO:0000313" key="9">
    <source>
        <dbReference type="Proteomes" id="UP000187735"/>
    </source>
</evidence>
<evidence type="ECO:0000256" key="5">
    <source>
        <dbReference type="SAM" id="MobiDB-lite"/>
    </source>
</evidence>
<dbReference type="EC" id="3.1.6.1" evidence="8"/>
<dbReference type="STRING" id="1891926.Fuma_06240"/>